<dbReference type="Proteomes" id="UP000578531">
    <property type="component" value="Unassembled WGS sequence"/>
</dbReference>
<comment type="caution">
    <text evidence="3">The sequence shown here is derived from an EMBL/GenBank/DDBJ whole genome shotgun (WGS) entry which is preliminary data.</text>
</comment>
<dbReference type="OrthoDB" id="7777654at2759"/>
<evidence type="ECO:0000313" key="4">
    <source>
        <dbReference type="Proteomes" id="UP000578531"/>
    </source>
</evidence>
<evidence type="ECO:0000259" key="2">
    <source>
        <dbReference type="Pfam" id="PF01593"/>
    </source>
</evidence>
<evidence type="ECO:0000256" key="1">
    <source>
        <dbReference type="SAM" id="MobiDB-lite"/>
    </source>
</evidence>
<dbReference type="EMBL" id="JACCJC010000064">
    <property type="protein sequence ID" value="KAF6230854.1"/>
    <property type="molecule type" value="Genomic_DNA"/>
</dbReference>
<reference evidence="3 4" key="1">
    <citation type="journal article" date="2020" name="Genomics">
        <title>Complete, high-quality genomes from long-read metagenomic sequencing of two wolf lichen thalli reveals enigmatic genome architecture.</title>
        <authorList>
            <person name="McKenzie S.K."/>
            <person name="Walston R.F."/>
            <person name="Allen J.L."/>
        </authorList>
    </citation>
    <scope>NUCLEOTIDE SEQUENCE [LARGE SCALE GENOMIC DNA]</scope>
    <source>
        <strain evidence="3">WasteWater2</strain>
    </source>
</reference>
<accession>A0A8H6FLR7</accession>
<feature type="compositionally biased region" description="Low complexity" evidence="1">
    <location>
        <begin position="160"/>
        <end position="170"/>
    </location>
</feature>
<organism evidence="3 4">
    <name type="scientific">Letharia columbiana</name>
    <dbReference type="NCBI Taxonomy" id="112416"/>
    <lineage>
        <taxon>Eukaryota</taxon>
        <taxon>Fungi</taxon>
        <taxon>Dikarya</taxon>
        <taxon>Ascomycota</taxon>
        <taxon>Pezizomycotina</taxon>
        <taxon>Lecanoromycetes</taxon>
        <taxon>OSLEUM clade</taxon>
        <taxon>Lecanoromycetidae</taxon>
        <taxon>Lecanorales</taxon>
        <taxon>Lecanorineae</taxon>
        <taxon>Parmeliaceae</taxon>
        <taxon>Letharia</taxon>
    </lineage>
</organism>
<keyword evidence="4" id="KW-1185">Reference proteome</keyword>
<dbReference type="Gene3D" id="3.90.660.10">
    <property type="match status" value="1"/>
</dbReference>
<feature type="compositionally biased region" description="Basic and acidic residues" evidence="1">
    <location>
        <begin position="137"/>
        <end position="152"/>
    </location>
</feature>
<gene>
    <name evidence="3" type="ORF">HO173_010970</name>
</gene>
<dbReference type="Pfam" id="PF01593">
    <property type="entry name" value="Amino_oxidase"/>
    <property type="match status" value="1"/>
</dbReference>
<sequence length="210" mass="22869">MNWAKDEKGDLFVDVTINGEDSPRHHDAIFNAAPLGAMQRVDLSGLNLNRGTNQAIRSLGHGASCKVGIRFKIILWIKHSGNDAKTDLPLRICVHPSYNPHDHNPNDDTEKPSILPCSHTRSQEAQRAASPINRSRISPERRGADDTLDRQPRQTALRGPTTTKSSPTPTEDATRTTGTPMPAPRARSRTSVPSLSATCTRGSRAAVGRT</sequence>
<proteinExistence type="predicted"/>
<dbReference type="GO" id="GO:0016491">
    <property type="term" value="F:oxidoreductase activity"/>
    <property type="evidence" value="ECO:0007669"/>
    <property type="project" value="InterPro"/>
</dbReference>
<protein>
    <recommendedName>
        <fullName evidence="2">Amine oxidase domain-containing protein</fullName>
    </recommendedName>
</protein>
<feature type="region of interest" description="Disordered" evidence="1">
    <location>
        <begin position="98"/>
        <end position="210"/>
    </location>
</feature>
<name>A0A8H6FLR7_9LECA</name>
<feature type="compositionally biased region" description="Polar residues" evidence="1">
    <location>
        <begin position="189"/>
        <end position="201"/>
    </location>
</feature>
<evidence type="ECO:0000313" key="3">
    <source>
        <dbReference type="EMBL" id="KAF6230854.1"/>
    </source>
</evidence>
<feature type="compositionally biased region" description="Basic and acidic residues" evidence="1">
    <location>
        <begin position="100"/>
        <end position="111"/>
    </location>
</feature>
<dbReference type="AlphaFoldDB" id="A0A8H6FLR7"/>
<dbReference type="GeneID" id="59292616"/>
<feature type="domain" description="Amine oxidase" evidence="2">
    <location>
        <begin position="14"/>
        <end position="93"/>
    </location>
</feature>
<dbReference type="InterPro" id="IPR002937">
    <property type="entry name" value="Amino_oxidase"/>
</dbReference>
<dbReference type="RefSeq" id="XP_037160287.1">
    <property type="nucleotide sequence ID" value="XM_037312855.1"/>
</dbReference>